<organism evidence="2 3">
    <name type="scientific">Amycolatopsis roodepoortensis</name>
    <dbReference type="NCBI Taxonomy" id="700274"/>
    <lineage>
        <taxon>Bacteria</taxon>
        <taxon>Bacillati</taxon>
        <taxon>Actinomycetota</taxon>
        <taxon>Actinomycetes</taxon>
        <taxon>Pseudonocardiales</taxon>
        <taxon>Pseudonocardiaceae</taxon>
        <taxon>Amycolatopsis</taxon>
    </lineage>
</organism>
<reference evidence="2 3" key="1">
    <citation type="submission" date="2020-10" db="EMBL/GenBank/DDBJ databases">
        <title>Sequencing the genomes of 1000 actinobacteria strains.</title>
        <authorList>
            <person name="Klenk H.-P."/>
        </authorList>
    </citation>
    <scope>NUCLEOTIDE SEQUENCE [LARGE SCALE GENOMIC DNA]</scope>
    <source>
        <strain evidence="2 3">DSM 46661</strain>
    </source>
</reference>
<dbReference type="RefSeq" id="WP_264082866.1">
    <property type="nucleotide sequence ID" value="NZ_JADBEJ010000005.1"/>
</dbReference>
<evidence type="ECO:0000313" key="3">
    <source>
        <dbReference type="Proteomes" id="UP000656548"/>
    </source>
</evidence>
<proteinExistence type="predicted"/>
<evidence type="ECO:0000256" key="1">
    <source>
        <dbReference type="SAM" id="MobiDB-lite"/>
    </source>
</evidence>
<name>A0ABR9LB74_9PSEU</name>
<accession>A0ABR9LB74</accession>
<feature type="region of interest" description="Disordered" evidence="1">
    <location>
        <begin position="1"/>
        <end position="30"/>
    </location>
</feature>
<dbReference type="Proteomes" id="UP000656548">
    <property type="component" value="Unassembled WGS sequence"/>
</dbReference>
<gene>
    <name evidence="2" type="ORF">H4W30_004421</name>
</gene>
<comment type="caution">
    <text evidence="2">The sequence shown here is derived from an EMBL/GenBank/DDBJ whole genome shotgun (WGS) entry which is preliminary data.</text>
</comment>
<protein>
    <submittedName>
        <fullName evidence="2">Uncharacterized protein</fullName>
    </submittedName>
</protein>
<evidence type="ECO:0000313" key="2">
    <source>
        <dbReference type="EMBL" id="MBE1577361.1"/>
    </source>
</evidence>
<sequence length="43" mass="4734">MTHAIEEPQSSTERVTVPEPRGEADALDDMAIELEPTIVLGRE</sequence>
<keyword evidence="3" id="KW-1185">Reference proteome</keyword>
<dbReference type="EMBL" id="JADBEJ010000005">
    <property type="protein sequence ID" value="MBE1577361.1"/>
    <property type="molecule type" value="Genomic_DNA"/>
</dbReference>